<keyword evidence="1" id="KW-0812">Transmembrane</keyword>
<dbReference type="Proteomes" id="UP001602013">
    <property type="component" value="Unassembled WGS sequence"/>
</dbReference>
<feature type="transmembrane region" description="Helical" evidence="1">
    <location>
        <begin position="82"/>
        <end position="104"/>
    </location>
</feature>
<proteinExistence type="predicted"/>
<feature type="transmembrane region" description="Helical" evidence="1">
    <location>
        <begin position="195"/>
        <end position="215"/>
    </location>
</feature>
<protein>
    <recommendedName>
        <fullName evidence="4">ZIP family metal transporter</fullName>
    </recommendedName>
</protein>
<comment type="caution">
    <text evidence="2">The sequence shown here is derived from an EMBL/GenBank/DDBJ whole genome shotgun (WGS) entry which is preliminary data.</text>
</comment>
<dbReference type="RefSeq" id="WP_387410006.1">
    <property type="nucleotide sequence ID" value="NZ_CP191998.1"/>
</dbReference>
<keyword evidence="3" id="KW-1185">Reference proteome</keyword>
<keyword evidence="1" id="KW-0472">Membrane</keyword>
<evidence type="ECO:0000313" key="3">
    <source>
        <dbReference type="Proteomes" id="UP001602013"/>
    </source>
</evidence>
<evidence type="ECO:0000256" key="1">
    <source>
        <dbReference type="SAM" id="Phobius"/>
    </source>
</evidence>
<keyword evidence="1" id="KW-1133">Transmembrane helix</keyword>
<evidence type="ECO:0000313" key="2">
    <source>
        <dbReference type="EMBL" id="MFF3665823.1"/>
    </source>
</evidence>
<feature type="transmembrane region" description="Helical" evidence="1">
    <location>
        <begin position="235"/>
        <end position="254"/>
    </location>
</feature>
<feature type="transmembrane region" description="Helical" evidence="1">
    <location>
        <begin position="134"/>
        <end position="161"/>
    </location>
</feature>
<accession>A0ABW6SLQ8</accession>
<sequence>MLSVLLAETQADNGAITWPLPSAETLAAVLLVALATVTGAWLARRGSGRSTLLLAAASGVLLIIAALDLLPDAWAEAHEAGVPLWAVPVTTLISYCVMGAVVRLGCPCEPSRTGGIGAACGLALHRFLEGATLALTASIVVVAALFVHAAGEGLALAALLGAQPQRRIAPWIGLACLSPVMGAFVTTALPIPAVLMPLLLAFVAGVLARSSWVAIKVAHQRSPYDRRLLRSPVPLAMAFAALLTALVVLIGSATH</sequence>
<evidence type="ECO:0008006" key="4">
    <source>
        <dbReference type="Google" id="ProtNLM"/>
    </source>
</evidence>
<gene>
    <name evidence="2" type="ORF">ACFYXI_09540</name>
</gene>
<organism evidence="2 3">
    <name type="scientific">Microtetraspora malaysiensis</name>
    <dbReference type="NCBI Taxonomy" id="161358"/>
    <lineage>
        <taxon>Bacteria</taxon>
        <taxon>Bacillati</taxon>
        <taxon>Actinomycetota</taxon>
        <taxon>Actinomycetes</taxon>
        <taxon>Streptosporangiales</taxon>
        <taxon>Streptosporangiaceae</taxon>
        <taxon>Microtetraspora</taxon>
    </lineage>
</organism>
<reference evidence="2 3" key="1">
    <citation type="submission" date="2024-10" db="EMBL/GenBank/DDBJ databases">
        <title>The Natural Products Discovery Center: Release of the First 8490 Sequenced Strains for Exploring Actinobacteria Biosynthetic Diversity.</title>
        <authorList>
            <person name="Kalkreuter E."/>
            <person name="Kautsar S.A."/>
            <person name="Yang D."/>
            <person name="Bader C.D."/>
            <person name="Teijaro C.N."/>
            <person name="Fluegel L."/>
            <person name="Davis C.M."/>
            <person name="Simpson J.R."/>
            <person name="Lauterbach L."/>
            <person name="Steele A.D."/>
            <person name="Gui C."/>
            <person name="Meng S."/>
            <person name="Li G."/>
            <person name="Viehrig K."/>
            <person name="Ye F."/>
            <person name="Su P."/>
            <person name="Kiefer A.F."/>
            <person name="Nichols A."/>
            <person name="Cepeda A.J."/>
            <person name="Yan W."/>
            <person name="Fan B."/>
            <person name="Jiang Y."/>
            <person name="Adhikari A."/>
            <person name="Zheng C.-J."/>
            <person name="Schuster L."/>
            <person name="Cowan T.M."/>
            <person name="Smanski M.J."/>
            <person name="Chevrette M.G."/>
            <person name="De Carvalho L.P.S."/>
            <person name="Shen B."/>
        </authorList>
    </citation>
    <scope>NUCLEOTIDE SEQUENCE [LARGE SCALE GENOMIC DNA]</scope>
    <source>
        <strain evidence="2 3">NPDC002173</strain>
    </source>
</reference>
<feature type="transmembrane region" description="Helical" evidence="1">
    <location>
        <begin position="25"/>
        <end position="43"/>
    </location>
</feature>
<name>A0ABW6SLQ8_9ACTN</name>
<feature type="transmembrane region" description="Helical" evidence="1">
    <location>
        <begin position="50"/>
        <end position="70"/>
    </location>
</feature>
<dbReference type="EMBL" id="JBIASD010000005">
    <property type="protein sequence ID" value="MFF3665823.1"/>
    <property type="molecule type" value="Genomic_DNA"/>
</dbReference>